<dbReference type="AlphaFoldDB" id="A0A1H5WFZ7"/>
<dbReference type="InterPro" id="IPR005119">
    <property type="entry name" value="LysR_subst-bd"/>
</dbReference>
<dbReference type="Gene3D" id="3.40.190.10">
    <property type="entry name" value="Periplasmic binding protein-like II"/>
    <property type="match status" value="2"/>
</dbReference>
<keyword evidence="4" id="KW-0804">Transcription</keyword>
<dbReference type="EMBL" id="FNUZ01000002">
    <property type="protein sequence ID" value="SEF98131.1"/>
    <property type="molecule type" value="Genomic_DNA"/>
</dbReference>
<evidence type="ECO:0000313" key="7">
    <source>
        <dbReference type="Proteomes" id="UP000236752"/>
    </source>
</evidence>
<sequence length="303" mass="33420">MRQRRFIPSTRLMLAFDAVMRQGSVTAAAEELNLTQSAVSRLILSLEEQLGKELFTRIRRRLVPNDTAHTYHQEVSRALDLVERASMRVVANPQGGTLSLAVLPTFATRWLGPRLGDFMGNHPGVAINMSTRIGWFDFTTQPFDAAIYFGNGDWVGGQHIKLFDERLTACASPDFAAQNALEKPEDLANLPLLHLEARPTAWDDWFAAQGADSVTARTGMLVDQFSMMIQAAISGLGVAILPDYLAQIEIEAGRLVPVLKQAVPMQGAYWLVWPEGRDISAPLASFTDWLAEQSSGLEDHSPS</sequence>
<evidence type="ECO:0000256" key="3">
    <source>
        <dbReference type="ARBA" id="ARBA00023125"/>
    </source>
</evidence>
<dbReference type="OrthoDB" id="9813056at2"/>
<dbReference type="GO" id="GO:0043565">
    <property type="term" value="F:sequence-specific DNA binding"/>
    <property type="evidence" value="ECO:0007669"/>
    <property type="project" value="TreeGrafter"/>
</dbReference>
<dbReference type="InterPro" id="IPR036390">
    <property type="entry name" value="WH_DNA-bd_sf"/>
</dbReference>
<dbReference type="Gene3D" id="1.10.10.10">
    <property type="entry name" value="Winged helix-like DNA-binding domain superfamily/Winged helix DNA-binding domain"/>
    <property type="match status" value="1"/>
</dbReference>
<evidence type="ECO:0000256" key="2">
    <source>
        <dbReference type="ARBA" id="ARBA00023015"/>
    </source>
</evidence>
<keyword evidence="3 6" id="KW-0238">DNA-binding</keyword>
<reference evidence="6 7" key="1">
    <citation type="submission" date="2016-10" db="EMBL/GenBank/DDBJ databases">
        <authorList>
            <person name="de Groot N.N."/>
        </authorList>
    </citation>
    <scope>NUCLEOTIDE SEQUENCE [LARGE SCALE GENOMIC DNA]</scope>
    <source>
        <strain evidence="6 7">DSM 26915</strain>
    </source>
</reference>
<feature type="domain" description="HTH lysR-type" evidence="5">
    <location>
        <begin position="8"/>
        <end position="65"/>
    </location>
</feature>
<dbReference type="InterPro" id="IPR000847">
    <property type="entry name" value="LysR_HTH_N"/>
</dbReference>
<dbReference type="RefSeq" id="WP_103909762.1">
    <property type="nucleotide sequence ID" value="NZ_FNUZ01000002.1"/>
</dbReference>
<evidence type="ECO:0000259" key="5">
    <source>
        <dbReference type="PROSITE" id="PS50931"/>
    </source>
</evidence>
<organism evidence="6 7">
    <name type="scientific">Thalassococcus halodurans</name>
    <dbReference type="NCBI Taxonomy" id="373675"/>
    <lineage>
        <taxon>Bacteria</taxon>
        <taxon>Pseudomonadati</taxon>
        <taxon>Pseudomonadota</taxon>
        <taxon>Alphaproteobacteria</taxon>
        <taxon>Rhodobacterales</taxon>
        <taxon>Roseobacteraceae</taxon>
        <taxon>Thalassococcus</taxon>
    </lineage>
</organism>
<dbReference type="GO" id="GO:0006351">
    <property type="term" value="P:DNA-templated transcription"/>
    <property type="evidence" value="ECO:0007669"/>
    <property type="project" value="TreeGrafter"/>
</dbReference>
<comment type="similarity">
    <text evidence="1">Belongs to the LysR transcriptional regulatory family.</text>
</comment>
<proteinExistence type="inferred from homology"/>
<evidence type="ECO:0000313" key="6">
    <source>
        <dbReference type="EMBL" id="SEF98131.1"/>
    </source>
</evidence>
<dbReference type="PANTHER" id="PTHR30537">
    <property type="entry name" value="HTH-TYPE TRANSCRIPTIONAL REGULATOR"/>
    <property type="match status" value="1"/>
</dbReference>
<dbReference type="PROSITE" id="PS50931">
    <property type="entry name" value="HTH_LYSR"/>
    <property type="match status" value="1"/>
</dbReference>
<evidence type="ECO:0000256" key="4">
    <source>
        <dbReference type="ARBA" id="ARBA00023163"/>
    </source>
</evidence>
<name>A0A1H5WFZ7_9RHOB</name>
<dbReference type="InterPro" id="IPR036388">
    <property type="entry name" value="WH-like_DNA-bd_sf"/>
</dbReference>
<dbReference type="InterPro" id="IPR058163">
    <property type="entry name" value="LysR-type_TF_proteobact-type"/>
</dbReference>
<keyword evidence="2" id="KW-0805">Transcription regulation</keyword>
<dbReference type="GO" id="GO:0003700">
    <property type="term" value="F:DNA-binding transcription factor activity"/>
    <property type="evidence" value="ECO:0007669"/>
    <property type="project" value="InterPro"/>
</dbReference>
<dbReference type="FunFam" id="3.40.190.10:FF:000017">
    <property type="entry name" value="Glycine cleavage system transcriptional activator"/>
    <property type="match status" value="1"/>
</dbReference>
<dbReference type="Pfam" id="PF03466">
    <property type="entry name" value="LysR_substrate"/>
    <property type="match status" value="1"/>
</dbReference>
<dbReference type="PRINTS" id="PR00039">
    <property type="entry name" value="HTHLYSR"/>
</dbReference>
<dbReference type="Proteomes" id="UP000236752">
    <property type="component" value="Unassembled WGS sequence"/>
</dbReference>
<evidence type="ECO:0000256" key="1">
    <source>
        <dbReference type="ARBA" id="ARBA00009437"/>
    </source>
</evidence>
<keyword evidence="7" id="KW-1185">Reference proteome</keyword>
<dbReference type="SUPFAM" id="SSF46785">
    <property type="entry name" value="Winged helix' DNA-binding domain"/>
    <property type="match status" value="1"/>
</dbReference>
<gene>
    <name evidence="6" type="ORF">SAMN04488045_1416</name>
</gene>
<dbReference type="Pfam" id="PF00126">
    <property type="entry name" value="HTH_1"/>
    <property type="match status" value="1"/>
</dbReference>
<dbReference type="PANTHER" id="PTHR30537:SF26">
    <property type="entry name" value="GLYCINE CLEAVAGE SYSTEM TRANSCRIPTIONAL ACTIVATOR"/>
    <property type="match status" value="1"/>
</dbReference>
<protein>
    <submittedName>
        <fullName evidence="6">DNA-binding transcriptional regulator, LysR family</fullName>
    </submittedName>
</protein>
<dbReference type="SUPFAM" id="SSF53850">
    <property type="entry name" value="Periplasmic binding protein-like II"/>
    <property type="match status" value="1"/>
</dbReference>
<accession>A0A1H5WFZ7</accession>